<dbReference type="GO" id="GO:0005730">
    <property type="term" value="C:nucleolus"/>
    <property type="evidence" value="ECO:0007669"/>
    <property type="project" value="UniProtKB-SubCell"/>
</dbReference>
<keyword evidence="8" id="KW-0687">Ribonucleoprotein</keyword>
<dbReference type="InterPro" id="IPR043141">
    <property type="entry name" value="Ribosomal_uL10-like_sf"/>
</dbReference>
<comment type="subcellular location">
    <subcellularLocation>
        <location evidence="6">Cytoplasm</location>
    </subcellularLocation>
    <subcellularLocation>
        <location evidence="6">Nucleus</location>
        <location evidence="6">Nucleolus</location>
    </subcellularLocation>
</comment>
<evidence type="ECO:0000256" key="2">
    <source>
        <dbReference type="ARBA" id="ARBA00008889"/>
    </source>
</evidence>
<sequence length="243" mass="27592">MAKSKRARVIPLTKVEKKPREWKEQLIRNIRESFDTYGDVYVIEAHNMTNWAWNQLRTQTRATSRLFMGKNQVMRFALGKSEEDSYRQRTWQLGRLLRGMTGLLFTNATRDELEKALAASKTNCSAVGGDIATETILIPKGPLDRDRYSFSLEPELRKLGLPTQLQNGIIHVMGDYTICQEGQQLTAAQARLLNHFGHSLGQRSLSIRGVWHKATEDLDILDEDCLGLLDESLDEAEEDSASP</sequence>
<dbReference type="CDD" id="cd05796">
    <property type="entry name" value="Ribosomal_P0_like"/>
    <property type="match status" value="1"/>
</dbReference>
<proteinExistence type="inferred from homology"/>
<dbReference type="Gene3D" id="3.30.70.1730">
    <property type="match status" value="1"/>
</dbReference>
<dbReference type="GO" id="GO:0030687">
    <property type="term" value="C:preribosome, large subunit precursor"/>
    <property type="evidence" value="ECO:0007669"/>
    <property type="project" value="TreeGrafter"/>
</dbReference>
<keyword evidence="9" id="KW-1185">Reference proteome</keyword>
<comment type="subunit">
    <text evidence="3 6">Associates with the pre-60S ribosomal particle.</text>
</comment>
<evidence type="ECO:0000259" key="7">
    <source>
        <dbReference type="Pfam" id="PF17777"/>
    </source>
</evidence>
<keyword evidence="4 6" id="KW-0963">Cytoplasm</keyword>
<accession>A0A4Z1T0P9</accession>
<dbReference type="EMBL" id="VDLU01000001">
    <property type="protein sequence ID" value="TNJ29278.1"/>
    <property type="molecule type" value="Genomic_DNA"/>
</dbReference>
<dbReference type="FunFam" id="3.90.105.20:FF:000003">
    <property type="entry name" value="Ribosome assembly factor mrt4"/>
    <property type="match status" value="1"/>
</dbReference>
<dbReference type="InterPro" id="IPR051742">
    <property type="entry name" value="Ribosome_Assembly_uL10"/>
</dbReference>
<feature type="domain" description="Large ribosomal subunit protein uL10-like insertion" evidence="7">
    <location>
        <begin position="129"/>
        <end position="197"/>
    </location>
</feature>
<evidence type="ECO:0000256" key="3">
    <source>
        <dbReference type="ARBA" id="ARBA00011117"/>
    </source>
</evidence>
<evidence type="ECO:0000256" key="1">
    <source>
        <dbReference type="ARBA" id="ARBA00004046"/>
    </source>
</evidence>
<dbReference type="GO" id="GO:0003723">
    <property type="term" value="F:RNA binding"/>
    <property type="evidence" value="ECO:0007669"/>
    <property type="project" value="TreeGrafter"/>
</dbReference>
<comment type="similarity">
    <text evidence="2 6">Belongs to the universal ribosomal protein uL10 family.</text>
</comment>
<protein>
    <recommendedName>
        <fullName evidence="6">Ribosome assembly factor mrt4</fullName>
    </recommendedName>
</protein>
<name>A0A4Z1T0P9_GIAMU</name>
<evidence type="ECO:0000313" key="8">
    <source>
        <dbReference type="EMBL" id="TNJ29278.1"/>
    </source>
</evidence>
<evidence type="ECO:0000256" key="5">
    <source>
        <dbReference type="ARBA" id="ARBA00023242"/>
    </source>
</evidence>
<comment type="function">
    <text evidence="1 6">Component of the ribosome assembly machinery. Nuclear paralog of the ribosomal protein P0, it binds pre-60S subunits at an early stage of assembly in the nucleolus, and is replaced by P0 in cytoplasmic pre-60S subunits and mature 80S ribosomes.</text>
</comment>
<evidence type="ECO:0000313" key="9">
    <source>
        <dbReference type="Proteomes" id="UP000315496"/>
    </source>
</evidence>
<dbReference type="GO" id="GO:0000956">
    <property type="term" value="P:nuclear-transcribed mRNA catabolic process"/>
    <property type="evidence" value="ECO:0007669"/>
    <property type="project" value="TreeGrafter"/>
</dbReference>
<organism evidence="8 9">
    <name type="scientific">Giardia muris</name>
    <dbReference type="NCBI Taxonomy" id="5742"/>
    <lineage>
        <taxon>Eukaryota</taxon>
        <taxon>Metamonada</taxon>
        <taxon>Diplomonadida</taxon>
        <taxon>Hexamitidae</taxon>
        <taxon>Giardiinae</taxon>
        <taxon>Giardia</taxon>
    </lineage>
</organism>
<dbReference type="OrthoDB" id="10262308at2759"/>
<dbReference type="PANTHER" id="PTHR45841:SF1">
    <property type="entry name" value="MRNA TURNOVER PROTEIN 4 HOMOLOG"/>
    <property type="match status" value="1"/>
</dbReference>
<keyword evidence="8" id="KW-0689">Ribosomal protein</keyword>
<keyword evidence="5 6" id="KW-0539">Nucleus</keyword>
<evidence type="ECO:0000256" key="4">
    <source>
        <dbReference type="ARBA" id="ARBA00022490"/>
    </source>
</evidence>
<dbReference type="PANTHER" id="PTHR45841">
    <property type="entry name" value="MRNA TURNOVER PROTEIN 4 MRTO4"/>
    <property type="match status" value="1"/>
</dbReference>
<dbReference type="Pfam" id="PF17777">
    <property type="entry name" value="RL10P_insert"/>
    <property type="match status" value="1"/>
</dbReference>
<dbReference type="GO" id="GO:0000027">
    <property type="term" value="P:ribosomal large subunit assembly"/>
    <property type="evidence" value="ECO:0007669"/>
    <property type="project" value="InterPro"/>
</dbReference>
<dbReference type="Pfam" id="PF00466">
    <property type="entry name" value="Ribosomal_L10"/>
    <property type="match status" value="1"/>
</dbReference>
<evidence type="ECO:0000256" key="6">
    <source>
        <dbReference type="RuleBase" id="RU364039"/>
    </source>
</evidence>
<dbReference type="InterPro" id="IPR033867">
    <property type="entry name" value="Mrt4"/>
</dbReference>
<comment type="caution">
    <text evidence="8">The sequence shown here is derived from an EMBL/GenBank/DDBJ whole genome shotgun (WGS) entry which is preliminary data.</text>
</comment>
<dbReference type="FunFam" id="3.30.70.1730:FF:000005">
    <property type="entry name" value="Ribosome assembly factor mrt4"/>
    <property type="match status" value="1"/>
</dbReference>
<dbReference type="GO" id="GO:0005840">
    <property type="term" value="C:ribosome"/>
    <property type="evidence" value="ECO:0007669"/>
    <property type="project" value="UniProtKB-KW"/>
</dbReference>
<dbReference type="GO" id="GO:0005737">
    <property type="term" value="C:cytoplasm"/>
    <property type="evidence" value="ECO:0007669"/>
    <property type="project" value="UniProtKB-SubCell"/>
</dbReference>
<dbReference type="AlphaFoldDB" id="A0A4Z1T0P9"/>
<dbReference type="SUPFAM" id="SSF160369">
    <property type="entry name" value="Ribosomal protein L10-like"/>
    <property type="match status" value="1"/>
</dbReference>
<dbReference type="GO" id="GO:0006364">
    <property type="term" value="P:rRNA processing"/>
    <property type="evidence" value="ECO:0007669"/>
    <property type="project" value="TreeGrafter"/>
</dbReference>
<dbReference type="VEuPathDB" id="GiardiaDB:GMRT_14072"/>
<dbReference type="Gene3D" id="3.90.105.20">
    <property type="match status" value="1"/>
</dbReference>
<reference evidence="8 9" key="1">
    <citation type="submission" date="2019-05" db="EMBL/GenBank/DDBJ databases">
        <title>The compact genome of Giardia muris reveals important steps in the evolution of intestinal protozoan parasites.</title>
        <authorList>
            <person name="Xu F."/>
            <person name="Jimenez-Gonzalez A."/>
            <person name="Einarsson E."/>
            <person name="Astvaldsson A."/>
            <person name="Peirasmaki D."/>
            <person name="Eckmann L."/>
            <person name="Andersson J.O."/>
            <person name="Svard S.G."/>
            <person name="Jerlstrom-Hultqvist J."/>
        </authorList>
    </citation>
    <scope>NUCLEOTIDE SEQUENCE [LARGE SCALE GENOMIC DNA]</scope>
    <source>
        <strain evidence="8 9">Roberts-Thomson</strain>
    </source>
</reference>
<dbReference type="InterPro" id="IPR001790">
    <property type="entry name" value="Ribosomal_uL10"/>
</dbReference>
<keyword evidence="6" id="KW-0690">Ribosome biogenesis</keyword>
<dbReference type="InterPro" id="IPR043164">
    <property type="entry name" value="Ribosomal_uL10-like_insert_sf"/>
</dbReference>
<dbReference type="Proteomes" id="UP000315496">
    <property type="component" value="Chromosome 1"/>
</dbReference>
<dbReference type="InterPro" id="IPR040637">
    <property type="entry name" value="Ribosomal_uL10-like_insert"/>
</dbReference>
<gene>
    <name evidence="8" type="ORF">GMRT_14072</name>
</gene>